<reference evidence="1 2" key="1">
    <citation type="submission" date="2019-08" db="EMBL/GenBank/DDBJ databases">
        <title>Deep-cultivation of Planctomycetes and their phenomic and genomic characterization uncovers novel biology.</title>
        <authorList>
            <person name="Wiegand S."/>
            <person name="Jogler M."/>
            <person name="Boedeker C."/>
            <person name="Pinto D."/>
            <person name="Vollmers J."/>
            <person name="Rivas-Marin E."/>
            <person name="Kohn T."/>
            <person name="Peeters S.H."/>
            <person name="Heuer A."/>
            <person name="Rast P."/>
            <person name="Oberbeckmann S."/>
            <person name="Bunk B."/>
            <person name="Jeske O."/>
            <person name="Meyerdierks A."/>
            <person name="Storesund J.E."/>
            <person name="Kallscheuer N."/>
            <person name="Luecker S."/>
            <person name="Lage O.M."/>
            <person name="Pohl T."/>
            <person name="Merkel B.J."/>
            <person name="Hornburger P."/>
            <person name="Mueller R.-W."/>
            <person name="Bruemmer F."/>
            <person name="Labrenz M."/>
            <person name="Spormann A.M."/>
            <person name="Op den Camp H."/>
            <person name="Overmann J."/>
            <person name="Amann R."/>
            <person name="Jetten M.S.M."/>
            <person name="Mascher T."/>
            <person name="Medema M.H."/>
            <person name="Devos D.P."/>
            <person name="Kaster A.-K."/>
            <person name="Ovreas L."/>
            <person name="Rohde M."/>
            <person name="Galperin M.Y."/>
            <person name="Jogler C."/>
        </authorList>
    </citation>
    <scope>NUCLEOTIDE SEQUENCE [LARGE SCALE GENOMIC DNA]</scope>
    <source>
        <strain evidence="1 2">FC18</strain>
    </source>
</reference>
<name>A0A5B9PAH3_9BACT</name>
<dbReference type="EMBL" id="CP042912">
    <property type="protein sequence ID" value="QEG21952.1"/>
    <property type="molecule type" value="Genomic_DNA"/>
</dbReference>
<gene>
    <name evidence="1" type="ORF">MFFC18_18130</name>
</gene>
<organism evidence="1 2">
    <name type="scientific">Mariniblastus fucicola</name>
    <dbReference type="NCBI Taxonomy" id="980251"/>
    <lineage>
        <taxon>Bacteria</taxon>
        <taxon>Pseudomonadati</taxon>
        <taxon>Planctomycetota</taxon>
        <taxon>Planctomycetia</taxon>
        <taxon>Pirellulales</taxon>
        <taxon>Pirellulaceae</taxon>
        <taxon>Mariniblastus</taxon>
    </lineage>
</organism>
<keyword evidence="2" id="KW-1185">Reference proteome</keyword>
<dbReference type="AlphaFoldDB" id="A0A5B9PAH3"/>
<evidence type="ECO:0000313" key="1">
    <source>
        <dbReference type="EMBL" id="QEG21952.1"/>
    </source>
</evidence>
<dbReference type="Proteomes" id="UP000322214">
    <property type="component" value="Chromosome"/>
</dbReference>
<accession>A0A5B9PAH3</accession>
<protein>
    <submittedName>
        <fullName evidence="1">Uncharacterized protein</fullName>
    </submittedName>
</protein>
<evidence type="ECO:0000313" key="2">
    <source>
        <dbReference type="Proteomes" id="UP000322214"/>
    </source>
</evidence>
<sequence>MAKYCMTWTTRHLLVLVALFAFALALNHRRSRFMAAIEGHQAACVACQKSAFSAMKWGDSPSTVFAISAVGKRHRQAASLHNSAIWRPWLMLAPQPIHDDSILIFDDISNTTTRVLIRQ</sequence>
<dbReference type="KEGG" id="mff:MFFC18_18130"/>
<proteinExistence type="predicted"/>